<evidence type="ECO:0000256" key="4">
    <source>
        <dbReference type="ARBA" id="ARBA00022490"/>
    </source>
</evidence>
<dbReference type="PANTHER" id="PTHR46559:SF7">
    <property type="entry name" value="PROTEIN-TYROSINE-PHOSPHATASE"/>
    <property type="match status" value="1"/>
</dbReference>
<comment type="caution">
    <text evidence="16">The sequence shown here is derived from an EMBL/GenBank/DDBJ whole genome shotgun (WGS) entry which is preliminary data.</text>
</comment>
<dbReference type="SUPFAM" id="SSF55550">
    <property type="entry name" value="SH2 domain"/>
    <property type="match status" value="2"/>
</dbReference>
<keyword evidence="7" id="KW-0378">Hydrolase</keyword>
<dbReference type="InterPro" id="IPR003595">
    <property type="entry name" value="Tyr_Pase_cat"/>
</dbReference>
<feature type="compositionally biased region" description="Low complexity" evidence="12">
    <location>
        <begin position="784"/>
        <end position="801"/>
    </location>
</feature>
<dbReference type="AlphaFoldDB" id="A0ABD1KWP7"/>
<comment type="catalytic activity">
    <reaction evidence="10">
        <text>O-phospho-L-tyrosyl-[protein] + H2O = L-tyrosyl-[protein] + phosphate</text>
        <dbReference type="Rhea" id="RHEA:10684"/>
        <dbReference type="Rhea" id="RHEA-COMP:10136"/>
        <dbReference type="Rhea" id="RHEA-COMP:20101"/>
        <dbReference type="ChEBI" id="CHEBI:15377"/>
        <dbReference type="ChEBI" id="CHEBI:43474"/>
        <dbReference type="ChEBI" id="CHEBI:46858"/>
        <dbReference type="ChEBI" id="CHEBI:61978"/>
        <dbReference type="EC" id="3.1.3.48"/>
    </reaction>
</comment>
<dbReference type="PRINTS" id="PR00700">
    <property type="entry name" value="PRTYPHPHTASE"/>
</dbReference>
<dbReference type="FunFam" id="3.90.190.10:FF:000018">
    <property type="entry name" value="Tyrosine-protein phosphatase non-receptor type"/>
    <property type="match status" value="1"/>
</dbReference>
<feature type="domain" description="Tyrosine specific protein phosphatases" evidence="15">
    <location>
        <begin position="662"/>
        <end position="738"/>
    </location>
</feature>
<dbReference type="EC" id="3.1.3.48" evidence="3"/>
<keyword evidence="6" id="KW-0677">Repeat</keyword>
<evidence type="ECO:0000259" key="14">
    <source>
        <dbReference type="PROSITE" id="PS50055"/>
    </source>
</evidence>
<evidence type="ECO:0000256" key="7">
    <source>
        <dbReference type="ARBA" id="ARBA00022801"/>
    </source>
</evidence>
<dbReference type="SMART" id="SM00252">
    <property type="entry name" value="SH2"/>
    <property type="match status" value="2"/>
</dbReference>
<dbReference type="InterPro" id="IPR000387">
    <property type="entry name" value="Tyr_Pase_dom"/>
</dbReference>
<gene>
    <name evidence="16" type="ORF">ACEWY4_000466</name>
</gene>
<dbReference type="Proteomes" id="UP001591681">
    <property type="component" value="Unassembled WGS sequence"/>
</dbReference>
<feature type="domain" description="SH2" evidence="13">
    <location>
        <begin position="339"/>
        <end position="443"/>
    </location>
</feature>
<feature type="region of interest" description="Disordered" evidence="12">
    <location>
        <begin position="757"/>
        <end position="820"/>
    </location>
</feature>
<dbReference type="Gene3D" id="3.30.505.10">
    <property type="entry name" value="SH2 domain"/>
    <property type="match status" value="2"/>
</dbReference>
<dbReference type="PROSITE" id="PS50056">
    <property type="entry name" value="TYR_PHOSPHATASE_2"/>
    <property type="match status" value="1"/>
</dbReference>
<dbReference type="PROSITE" id="PS50001">
    <property type="entry name" value="SH2"/>
    <property type="match status" value="2"/>
</dbReference>
<dbReference type="GO" id="GO:0004725">
    <property type="term" value="F:protein tyrosine phosphatase activity"/>
    <property type="evidence" value="ECO:0007669"/>
    <property type="project" value="UniProtKB-EC"/>
</dbReference>
<keyword evidence="8" id="KW-0904">Protein phosphatase</keyword>
<organism evidence="16 17">
    <name type="scientific">Coilia grayii</name>
    <name type="common">Gray's grenadier anchovy</name>
    <dbReference type="NCBI Taxonomy" id="363190"/>
    <lineage>
        <taxon>Eukaryota</taxon>
        <taxon>Metazoa</taxon>
        <taxon>Chordata</taxon>
        <taxon>Craniata</taxon>
        <taxon>Vertebrata</taxon>
        <taxon>Euteleostomi</taxon>
        <taxon>Actinopterygii</taxon>
        <taxon>Neopterygii</taxon>
        <taxon>Teleostei</taxon>
        <taxon>Clupei</taxon>
        <taxon>Clupeiformes</taxon>
        <taxon>Clupeoidei</taxon>
        <taxon>Engraulidae</taxon>
        <taxon>Coilinae</taxon>
        <taxon>Coilia</taxon>
    </lineage>
</organism>
<evidence type="ECO:0000256" key="9">
    <source>
        <dbReference type="ARBA" id="ARBA00022999"/>
    </source>
</evidence>
<keyword evidence="5" id="KW-0597">Phosphoprotein</keyword>
<dbReference type="SUPFAM" id="SSF52799">
    <property type="entry name" value="(Phosphotyrosine protein) phosphatases II"/>
    <property type="match status" value="1"/>
</dbReference>
<evidence type="ECO:0000313" key="16">
    <source>
        <dbReference type="EMBL" id="KAL2103598.1"/>
    </source>
</evidence>
<dbReference type="FunFam" id="3.30.505.10:FF:000012">
    <property type="entry name" value="Tyrosine-protein phosphatase non-receptor type"/>
    <property type="match status" value="1"/>
</dbReference>
<dbReference type="InterPro" id="IPR000242">
    <property type="entry name" value="PTP_cat"/>
</dbReference>
<keyword evidence="4" id="KW-0963">Cytoplasm</keyword>
<dbReference type="CDD" id="cd09931">
    <property type="entry name" value="SH2_C-SH2_SHP_like"/>
    <property type="match status" value="1"/>
</dbReference>
<evidence type="ECO:0000256" key="2">
    <source>
        <dbReference type="ARBA" id="ARBA00010750"/>
    </source>
</evidence>
<dbReference type="CDD" id="cd10340">
    <property type="entry name" value="SH2_N-SH2_SHP_like"/>
    <property type="match status" value="1"/>
</dbReference>
<dbReference type="Pfam" id="PF00102">
    <property type="entry name" value="Y_phosphatase"/>
    <property type="match status" value="1"/>
</dbReference>
<feature type="compositionally biased region" description="Basic and acidic residues" evidence="12">
    <location>
        <begin position="757"/>
        <end position="769"/>
    </location>
</feature>
<evidence type="ECO:0000256" key="8">
    <source>
        <dbReference type="ARBA" id="ARBA00022912"/>
    </source>
</evidence>
<dbReference type="GO" id="GO:0005737">
    <property type="term" value="C:cytoplasm"/>
    <property type="evidence" value="ECO:0007669"/>
    <property type="project" value="UniProtKB-SubCell"/>
</dbReference>
<evidence type="ECO:0000256" key="5">
    <source>
        <dbReference type="ARBA" id="ARBA00022553"/>
    </source>
</evidence>
<reference evidence="16 17" key="1">
    <citation type="submission" date="2024-09" db="EMBL/GenBank/DDBJ databases">
        <title>A chromosome-level genome assembly of Gray's grenadier anchovy, Coilia grayii.</title>
        <authorList>
            <person name="Fu Z."/>
        </authorList>
    </citation>
    <scope>NUCLEOTIDE SEQUENCE [LARGE SCALE GENOMIC DNA]</scope>
    <source>
        <strain evidence="16">G4</strain>
        <tissue evidence="16">Muscle</tissue>
    </source>
</reference>
<dbReference type="Pfam" id="PF00017">
    <property type="entry name" value="SH2"/>
    <property type="match status" value="2"/>
</dbReference>
<evidence type="ECO:0000256" key="10">
    <source>
        <dbReference type="ARBA" id="ARBA00051722"/>
    </source>
</evidence>
<dbReference type="SMART" id="SM00194">
    <property type="entry name" value="PTPc"/>
    <property type="match status" value="1"/>
</dbReference>
<dbReference type="InterPro" id="IPR029021">
    <property type="entry name" value="Prot-tyrosine_phosphatase-like"/>
</dbReference>
<dbReference type="InterPro" id="IPR000980">
    <property type="entry name" value="SH2"/>
</dbReference>
<dbReference type="CDD" id="cd14544">
    <property type="entry name" value="PTPc-N11_6"/>
    <property type="match status" value="1"/>
</dbReference>
<dbReference type="SMART" id="SM00404">
    <property type="entry name" value="PTPc_motif"/>
    <property type="match status" value="1"/>
</dbReference>
<name>A0ABD1KWP7_9TELE</name>
<feature type="domain" description="Tyrosine-protein phosphatase" evidence="14">
    <location>
        <begin position="474"/>
        <end position="747"/>
    </location>
</feature>
<dbReference type="PRINTS" id="PR00401">
    <property type="entry name" value="SH2DOMAIN"/>
</dbReference>
<proteinExistence type="inferred from homology"/>
<dbReference type="PROSITE" id="PS50055">
    <property type="entry name" value="TYR_PHOSPHATASE_PTP"/>
    <property type="match status" value="1"/>
</dbReference>
<dbReference type="FunFam" id="3.30.505.10:FF:000018">
    <property type="entry name" value="Tyrosine-protein phosphatase non-receptor type"/>
    <property type="match status" value="1"/>
</dbReference>
<evidence type="ECO:0000259" key="15">
    <source>
        <dbReference type="PROSITE" id="PS50056"/>
    </source>
</evidence>
<evidence type="ECO:0000256" key="11">
    <source>
        <dbReference type="PROSITE-ProRule" id="PRU00191"/>
    </source>
</evidence>
<evidence type="ECO:0000256" key="1">
    <source>
        <dbReference type="ARBA" id="ARBA00004496"/>
    </source>
</evidence>
<comment type="subcellular location">
    <subcellularLocation>
        <location evidence="1">Cytoplasm</location>
    </subcellularLocation>
</comment>
<dbReference type="InterPro" id="IPR016130">
    <property type="entry name" value="Tyr_Pase_AS"/>
</dbReference>
<evidence type="ECO:0000256" key="3">
    <source>
        <dbReference type="ARBA" id="ARBA00013064"/>
    </source>
</evidence>
<accession>A0ABD1KWP7</accession>
<evidence type="ECO:0000313" key="17">
    <source>
        <dbReference type="Proteomes" id="UP001591681"/>
    </source>
</evidence>
<evidence type="ECO:0000256" key="6">
    <source>
        <dbReference type="ARBA" id="ARBA00022737"/>
    </source>
</evidence>
<keyword evidence="9 11" id="KW-0727">SH2 domain</keyword>
<comment type="similarity">
    <text evidence="2">Belongs to the protein-tyrosine phosphatase family. Non-receptor class 2 subfamily.</text>
</comment>
<protein>
    <recommendedName>
        <fullName evidence="3">protein-tyrosine-phosphatase</fullName>
        <ecNumber evidence="3">3.1.3.48</ecNumber>
    </recommendedName>
</protein>
<evidence type="ECO:0000259" key="13">
    <source>
        <dbReference type="PROSITE" id="PS50001"/>
    </source>
</evidence>
<dbReference type="Gene3D" id="3.90.190.10">
    <property type="entry name" value="Protein tyrosine phosphatase superfamily"/>
    <property type="match status" value="1"/>
</dbReference>
<feature type="domain" description="SH2" evidence="13">
    <location>
        <begin position="233"/>
        <end position="329"/>
    </location>
</feature>
<sequence>MTNALPGTHAHFHRHGGRRLREGALCLTLPSRSRNSDDDVSQPVAHVAAGVLDSLAQGSAAQQVSHDSSRGRWMVMVMVGHYTSLHQRDERACGGGRFQALSAEPACLPARPPACLPACLVGWLAPVRTARPHFNPAALDSRTLGCRSYTSLHSGQAERGDVILGKPPKHSTHHTLCQHISTEQPKDDLNRANKWNTKNGTSCYPLSSNNENKDKVKAANPELSQAPTRMVRWFHPNITGIEAEQLLLTRGVHGSFLARPSKSNPGDFTLSVRRNDEVTHIKIQNSGDYYDLYGGEKFATLAELVQYYTEQHDLLRERNGDVIELKYPLNCKDPTSERWYHGHLSGRDAEKLLTEKGKPGSFLVRESQSKPGDFVLSVLTNEEKHENVDRKTKVTHVMIRYQDGKYDVGGGERFDTLADLVEHYKKNPMVEKSGIVVHLKQPFNATRINAANIENRVKELNKLADNSEKPKQGFWEEFEVLQQQECKLLYPRKEGQRPENKSKNRYKNILPFDTTRVIIRDADPEVSCSDYINANYITAAQEDGRHVDEGKVFIATQGCLQNTVLDFWKMVYQENTHVIVMTTKEMERGRNKCVRYWPDNNSTREFGKVSVKNMEEHTAQDYILRELEVTRTDKREPPRYIWHYQYLSWPDHGVPNEPGGVLSFLEQVNRTQAAIPETGPIVVHCSAGIGRTGTIIVIDMLIDIISRQGLDCDIDIPKTIQHVRQQRSGMVQTEAQYKFIYMAVQQYIDTAQKRLEEEQRNKTKEREYSNIKYPPMTNARGKASMTSSRSSSVMNDDSSSVYENLNIKSPKSSGSSNTRR</sequence>
<dbReference type="EMBL" id="JBHFQA010000001">
    <property type="protein sequence ID" value="KAL2103598.1"/>
    <property type="molecule type" value="Genomic_DNA"/>
</dbReference>
<evidence type="ECO:0000256" key="12">
    <source>
        <dbReference type="SAM" id="MobiDB-lite"/>
    </source>
</evidence>
<dbReference type="PROSITE" id="PS00383">
    <property type="entry name" value="TYR_PHOSPHATASE_1"/>
    <property type="match status" value="1"/>
</dbReference>
<dbReference type="InterPro" id="IPR036860">
    <property type="entry name" value="SH2_dom_sf"/>
</dbReference>
<dbReference type="PANTHER" id="PTHR46559">
    <property type="entry name" value="TYROSINE-PROTEIN PHOSPHATASE NON-RECEPTOR TYPE 11"/>
    <property type="match status" value="1"/>
</dbReference>
<keyword evidence="17" id="KW-1185">Reference proteome</keyword>
<feature type="compositionally biased region" description="Polar residues" evidence="12">
    <location>
        <begin position="802"/>
        <end position="820"/>
    </location>
</feature>